<evidence type="ECO:0000256" key="7">
    <source>
        <dbReference type="SAM" id="Phobius"/>
    </source>
</evidence>
<keyword evidence="4 7" id="KW-0812">Transmembrane</keyword>
<comment type="caution">
    <text evidence="9">The sequence shown here is derived from an EMBL/GenBank/DDBJ whole genome shotgun (WGS) entry which is preliminary data.</text>
</comment>
<dbReference type="RefSeq" id="WP_057754961.1">
    <property type="nucleotide sequence ID" value="NZ_AYYK01000004.1"/>
</dbReference>
<keyword evidence="3" id="KW-0813">Transport</keyword>
<feature type="transmembrane region" description="Helical" evidence="7">
    <location>
        <begin position="344"/>
        <end position="366"/>
    </location>
</feature>
<feature type="transmembrane region" description="Helical" evidence="7">
    <location>
        <begin position="216"/>
        <end position="240"/>
    </location>
</feature>
<keyword evidence="10" id="KW-1185">Reference proteome</keyword>
<keyword evidence="5 7" id="KW-1133">Transmembrane helix</keyword>
<organism evidence="9 10">
    <name type="scientific">Lapidilactobacillus dextrinicus DSM 20335</name>
    <dbReference type="NCBI Taxonomy" id="1423738"/>
    <lineage>
        <taxon>Bacteria</taxon>
        <taxon>Bacillati</taxon>
        <taxon>Bacillota</taxon>
        <taxon>Bacilli</taxon>
        <taxon>Lactobacillales</taxon>
        <taxon>Lactobacillaceae</taxon>
        <taxon>Lapidilactobacillus</taxon>
    </lineage>
</organism>
<dbReference type="GO" id="GO:0022857">
    <property type="term" value="F:transmembrane transporter activity"/>
    <property type="evidence" value="ECO:0007669"/>
    <property type="project" value="InterPro"/>
</dbReference>
<evidence type="ECO:0000259" key="8">
    <source>
        <dbReference type="PROSITE" id="PS50850"/>
    </source>
</evidence>
<feature type="transmembrane region" description="Helical" evidence="7">
    <location>
        <begin position="260"/>
        <end position="277"/>
    </location>
</feature>
<feature type="transmembrane region" description="Helical" evidence="7">
    <location>
        <begin position="284"/>
        <end position="305"/>
    </location>
</feature>
<dbReference type="InterPro" id="IPR011701">
    <property type="entry name" value="MFS"/>
</dbReference>
<comment type="similarity">
    <text evidence="2">Belongs to the major facilitator superfamily.</text>
</comment>
<evidence type="ECO:0000256" key="2">
    <source>
        <dbReference type="ARBA" id="ARBA00008335"/>
    </source>
</evidence>
<evidence type="ECO:0000313" key="9">
    <source>
        <dbReference type="EMBL" id="KRM79203.1"/>
    </source>
</evidence>
<dbReference type="InterPro" id="IPR020846">
    <property type="entry name" value="MFS_dom"/>
</dbReference>
<comment type="subcellular location">
    <subcellularLocation>
        <location evidence="1">Cell membrane</location>
        <topology evidence="1">Multi-pass membrane protein</topology>
    </subcellularLocation>
</comment>
<feature type="transmembrane region" description="Helical" evidence="7">
    <location>
        <begin position="85"/>
        <end position="103"/>
    </location>
</feature>
<reference evidence="9 10" key="1">
    <citation type="journal article" date="2015" name="Genome Announc.">
        <title>Expanding the biotechnology potential of lactobacilli through comparative genomics of 213 strains and associated genera.</title>
        <authorList>
            <person name="Sun Z."/>
            <person name="Harris H.M."/>
            <person name="McCann A."/>
            <person name="Guo C."/>
            <person name="Argimon S."/>
            <person name="Zhang W."/>
            <person name="Yang X."/>
            <person name="Jeffery I.B."/>
            <person name="Cooney J.C."/>
            <person name="Kagawa T.F."/>
            <person name="Liu W."/>
            <person name="Song Y."/>
            <person name="Salvetti E."/>
            <person name="Wrobel A."/>
            <person name="Rasinkangas P."/>
            <person name="Parkhill J."/>
            <person name="Rea M.C."/>
            <person name="O'Sullivan O."/>
            <person name="Ritari J."/>
            <person name="Douillard F.P."/>
            <person name="Paul Ross R."/>
            <person name="Yang R."/>
            <person name="Briner A.E."/>
            <person name="Felis G.E."/>
            <person name="de Vos W.M."/>
            <person name="Barrangou R."/>
            <person name="Klaenhammer T.R."/>
            <person name="Caufield P.W."/>
            <person name="Cui Y."/>
            <person name="Zhang H."/>
            <person name="O'Toole P.W."/>
        </authorList>
    </citation>
    <scope>NUCLEOTIDE SEQUENCE [LARGE SCALE GENOMIC DNA]</scope>
    <source>
        <strain evidence="9 10">DSM 20335</strain>
    </source>
</reference>
<feature type="transmembrane region" description="Helical" evidence="7">
    <location>
        <begin position="149"/>
        <end position="167"/>
    </location>
</feature>
<dbReference type="InterPro" id="IPR051788">
    <property type="entry name" value="MFS_Transporter"/>
</dbReference>
<feature type="transmembrane region" description="Helical" evidence="7">
    <location>
        <begin position="173"/>
        <end position="195"/>
    </location>
</feature>
<gene>
    <name evidence="9" type="ORF">FC84_GL001371</name>
</gene>
<dbReference type="GO" id="GO:0005886">
    <property type="term" value="C:plasma membrane"/>
    <property type="evidence" value="ECO:0007669"/>
    <property type="project" value="UniProtKB-SubCell"/>
</dbReference>
<accession>A0A0R2BUM7</accession>
<dbReference type="PROSITE" id="PS50850">
    <property type="entry name" value="MFS"/>
    <property type="match status" value="1"/>
</dbReference>
<dbReference type="AlphaFoldDB" id="A0A0R2BUM7"/>
<sequence length="407" mass="43630">MKMKSSNKYLPTALILYFSYAMLGIASSILSQYKIQFAEAWGATTLPSGGVNISMVVSVVAAFGLGRIIAYPVAGLVSDKLGRRISGLIGVGLYAVFFFGIAFSRNYWLAYAIGVLNGVANSFLDTCVSPSLMEMFPQSASIANLFTKFAMATAQFLLPFLIGWVALAQMSYHTIFIVCGTAMLVAALLLVFLPFPNQAVQQHSTNGGTNREKKRMRFTPASLAAIMIGFTSSTTFMLWLNCNQELGASYGVKDPSILQSFYAAGAVLAVLVTARLIHEGLAETTILILYPSIAVVMLILCYFIQTPLVLYIGSFVIGYSAAGGVLQLATSTTIAFFPQNKGTATSLVMIASSVANYVVLSLAAYITKLSANNAPRLIILLNIAITIIGISLAIVVKYHQKKVSLAE</sequence>
<dbReference type="InterPro" id="IPR005829">
    <property type="entry name" value="Sugar_transporter_CS"/>
</dbReference>
<dbReference type="PANTHER" id="PTHR23514">
    <property type="entry name" value="BYPASS OF STOP CODON PROTEIN 6"/>
    <property type="match status" value="1"/>
</dbReference>
<dbReference type="InterPro" id="IPR036259">
    <property type="entry name" value="MFS_trans_sf"/>
</dbReference>
<feature type="transmembrane region" description="Helical" evidence="7">
    <location>
        <begin position="53"/>
        <end position="73"/>
    </location>
</feature>
<dbReference type="STRING" id="1423738.FC84_GL001371"/>
<evidence type="ECO:0000256" key="1">
    <source>
        <dbReference type="ARBA" id="ARBA00004651"/>
    </source>
</evidence>
<dbReference type="PATRIC" id="fig|1423738.3.peg.1385"/>
<evidence type="ECO:0000256" key="4">
    <source>
        <dbReference type="ARBA" id="ARBA00022692"/>
    </source>
</evidence>
<dbReference type="Gene3D" id="1.20.1250.20">
    <property type="entry name" value="MFS general substrate transporter like domains"/>
    <property type="match status" value="2"/>
</dbReference>
<proteinExistence type="inferred from homology"/>
<dbReference type="PANTHER" id="PTHR23514:SF3">
    <property type="entry name" value="BYPASS OF STOP CODON PROTEIN 6"/>
    <property type="match status" value="1"/>
</dbReference>
<dbReference type="OrthoDB" id="9783823at2"/>
<dbReference type="EMBL" id="AYYK01000004">
    <property type="protein sequence ID" value="KRM79203.1"/>
    <property type="molecule type" value="Genomic_DNA"/>
</dbReference>
<evidence type="ECO:0000256" key="3">
    <source>
        <dbReference type="ARBA" id="ARBA00022448"/>
    </source>
</evidence>
<dbReference type="SUPFAM" id="SSF103473">
    <property type="entry name" value="MFS general substrate transporter"/>
    <property type="match status" value="1"/>
</dbReference>
<feature type="transmembrane region" description="Helical" evidence="7">
    <location>
        <begin position="311"/>
        <end position="337"/>
    </location>
</feature>
<evidence type="ECO:0000313" key="10">
    <source>
        <dbReference type="Proteomes" id="UP000051813"/>
    </source>
</evidence>
<evidence type="ECO:0000256" key="6">
    <source>
        <dbReference type="ARBA" id="ARBA00023136"/>
    </source>
</evidence>
<name>A0A0R2BUM7_9LACO</name>
<feature type="transmembrane region" description="Helical" evidence="7">
    <location>
        <begin position="378"/>
        <end position="396"/>
    </location>
</feature>
<dbReference type="PROSITE" id="PS00216">
    <property type="entry name" value="SUGAR_TRANSPORT_1"/>
    <property type="match status" value="1"/>
</dbReference>
<dbReference type="Proteomes" id="UP000051813">
    <property type="component" value="Unassembled WGS sequence"/>
</dbReference>
<protein>
    <submittedName>
        <fullName evidence="9">Transport protein</fullName>
    </submittedName>
</protein>
<dbReference type="Pfam" id="PF07690">
    <property type="entry name" value="MFS_1"/>
    <property type="match status" value="1"/>
</dbReference>
<feature type="transmembrane region" description="Helical" evidence="7">
    <location>
        <begin position="12"/>
        <end position="33"/>
    </location>
</feature>
<keyword evidence="6 7" id="KW-0472">Membrane</keyword>
<evidence type="ECO:0000256" key="5">
    <source>
        <dbReference type="ARBA" id="ARBA00022989"/>
    </source>
</evidence>
<feature type="domain" description="Major facilitator superfamily (MFS) profile" evidence="8">
    <location>
        <begin position="12"/>
        <end position="401"/>
    </location>
</feature>
<feature type="transmembrane region" description="Helical" evidence="7">
    <location>
        <begin position="109"/>
        <end position="128"/>
    </location>
</feature>